<reference evidence="13 14" key="1">
    <citation type="submission" date="2024-01" db="EMBL/GenBank/DDBJ databases">
        <title>Complete genome sequence of Citroniella saccharovorans strain M6.X9, isolated from human fecal sample.</title>
        <authorList>
            <person name="Cheng G."/>
            <person name="Westerholm M."/>
            <person name="Schnurer A."/>
        </authorList>
    </citation>
    <scope>NUCLEOTIDE SEQUENCE [LARGE SCALE GENOMIC DNA]</scope>
    <source>
        <strain evidence="13 14">DSM 29873</strain>
    </source>
</reference>
<evidence type="ECO:0000313" key="13">
    <source>
        <dbReference type="EMBL" id="MEB3430071.1"/>
    </source>
</evidence>
<dbReference type="NCBIfam" id="NF003519">
    <property type="entry name" value="PRK05182.2-5"/>
    <property type="match status" value="1"/>
</dbReference>
<dbReference type="CDD" id="cd06928">
    <property type="entry name" value="RNAP_alpha_NTD"/>
    <property type="match status" value="1"/>
</dbReference>
<dbReference type="SUPFAM" id="SSF56553">
    <property type="entry name" value="Insert subdomain of RNA polymerase alpha subunit"/>
    <property type="match status" value="1"/>
</dbReference>
<evidence type="ECO:0000256" key="8">
    <source>
        <dbReference type="ARBA" id="ARBA00032524"/>
    </source>
</evidence>
<evidence type="ECO:0000256" key="4">
    <source>
        <dbReference type="ARBA" id="ARBA00022478"/>
    </source>
</evidence>
<dbReference type="Gene3D" id="3.30.1360.10">
    <property type="entry name" value="RNA polymerase, RBP11-like subunit"/>
    <property type="match status" value="1"/>
</dbReference>
<sequence length="312" mass="34562">MPEELNTTIEVLSVSDDQSHCKFLVSPLERGYGTTLGNSLRRVLLSTLPGSAIAKIKIEGVLHEFSTIKGVVEDVSEIILNLKDIALVKRTKENVTLVLECNGPKDVKASDISEDADIEIINKDKHICTLNEEGKIYMELEVIDGKGYSVSDNHKSDKDPIGTIPIDASFTPVEKVNFAVKDTRVGQVIDYDELTVEVWTNGTVSAKEITAKAAKIIIDNLSLFLDLPNIHSSEDEAKSGDEEIEKILSTNIEDLKLSLRSFNCLKRAGIHTVEDIVNNTYEEMSKIKNFGKKSLQEVEEKLNDLGLGFKEE</sequence>
<evidence type="ECO:0000256" key="6">
    <source>
        <dbReference type="ARBA" id="ARBA00022695"/>
    </source>
</evidence>
<evidence type="ECO:0000256" key="10">
    <source>
        <dbReference type="ARBA" id="ARBA00048552"/>
    </source>
</evidence>
<dbReference type="GO" id="GO:0003677">
    <property type="term" value="F:DNA binding"/>
    <property type="evidence" value="ECO:0007669"/>
    <property type="project" value="UniProtKB-UniRule"/>
</dbReference>
<name>A0AAW9MSH2_9FIRM</name>
<dbReference type="GO" id="GO:0006351">
    <property type="term" value="P:DNA-templated transcription"/>
    <property type="evidence" value="ECO:0007669"/>
    <property type="project" value="UniProtKB-UniRule"/>
</dbReference>
<evidence type="ECO:0000313" key="14">
    <source>
        <dbReference type="Proteomes" id="UP001357733"/>
    </source>
</evidence>
<feature type="region of interest" description="Alpha N-terminal domain (alpha-NTD)" evidence="11">
    <location>
        <begin position="1"/>
        <end position="228"/>
    </location>
</feature>
<evidence type="ECO:0000256" key="2">
    <source>
        <dbReference type="ARBA" id="ARBA00012418"/>
    </source>
</evidence>
<dbReference type="Pfam" id="PF03118">
    <property type="entry name" value="RNA_pol_A_CTD"/>
    <property type="match status" value="1"/>
</dbReference>
<dbReference type="Pfam" id="PF01000">
    <property type="entry name" value="RNA_pol_A_bac"/>
    <property type="match status" value="1"/>
</dbReference>
<dbReference type="Gene3D" id="1.10.150.20">
    <property type="entry name" value="5' to 3' exonuclease, C-terminal subdomain"/>
    <property type="match status" value="1"/>
</dbReference>
<evidence type="ECO:0000256" key="5">
    <source>
        <dbReference type="ARBA" id="ARBA00022679"/>
    </source>
</evidence>
<dbReference type="Gene3D" id="2.170.120.12">
    <property type="entry name" value="DNA-directed RNA polymerase, insert domain"/>
    <property type="match status" value="1"/>
</dbReference>
<evidence type="ECO:0000256" key="3">
    <source>
        <dbReference type="ARBA" id="ARBA00015972"/>
    </source>
</evidence>
<keyword evidence="4 11" id="KW-0240">DNA-directed RNA polymerase</keyword>
<dbReference type="EC" id="2.7.7.6" evidence="2 11"/>
<dbReference type="SUPFAM" id="SSF47789">
    <property type="entry name" value="C-terminal domain of RNA polymerase alpha subunit"/>
    <property type="match status" value="1"/>
</dbReference>
<dbReference type="FunFam" id="2.170.120.12:FF:000001">
    <property type="entry name" value="DNA-directed RNA polymerase subunit alpha"/>
    <property type="match status" value="1"/>
</dbReference>
<keyword evidence="7 11" id="KW-0804">Transcription</keyword>
<dbReference type="AlphaFoldDB" id="A0AAW9MSH2"/>
<dbReference type="InterPro" id="IPR036643">
    <property type="entry name" value="RNApol_insert_sf"/>
</dbReference>
<comment type="caution">
    <text evidence="13">The sequence shown here is derived from an EMBL/GenBank/DDBJ whole genome shotgun (WGS) entry which is preliminary data.</text>
</comment>
<dbReference type="Proteomes" id="UP001357733">
    <property type="component" value="Unassembled WGS sequence"/>
</dbReference>
<organism evidence="13 14">
    <name type="scientific">Citroniella saccharovorans</name>
    <dbReference type="NCBI Taxonomy" id="2053367"/>
    <lineage>
        <taxon>Bacteria</taxon>
        <taxon>Bacillati</taxon>
        <taxon>Bacillota</taxon>
        <taxon>Tissierellia</taxon>
        <taxon>Tissierellales</taxon>
        <taxon>Peptoniphilaceae</taxon>
        <taxon>Citroniella</taxon>
    </lineage>
</organism>
<dbReference type="SUPFAM" id="SSF55257">
    <property type="entry name" value="RBP11-like subunits of RNA polymerase"/>
    <property type="match status" value="1"/>
</dbReference>
<dbReference type="GO" id="GO:0000428">
    <property type="term" value="C:DNA-directed RNA polymerase complex"/>
    <property type="evidence" value="ECO:0007669"/>
    <property type="project" value="UniProtKB-KW"/>
</dbReference>
<keyword evidence="5 11" id="KW-0808">Transferase</keyword>
<protein>
    <recommendedName>
        <fullName evidence="3 11">DNA-directed RNA polymerase subunit alpha</fullName>
        <shortName evidence="11">RNAP subunit alpha</shortName>
        <ecNumber evidence="2 11">2.7.7.6</ecNumber>
    </recommendedName>
    <alternativeName>
        <fullName evidence="9 11">RNA polymerase subunit alpha</fullName>
    </alternativeName>
    <alternativeName>
        <fullName evidence="8 11">Transcriptase subunit alpha</fullName>
    </alternativeName>
</protein>
<dbReference type="GO" id="GO:0003899">
    <property type="term" value="F:DNA-directed RNA polymerase activity"/>
    <property type="evidence" value="ECO:0007669"/>
    <property type="project" value="UniProtKB-UniRule"/>
</dbReference>
<comment type="domain">
    <text evidence="11">The N-terminal domain is essential for RNAP assembly and basal transcription, whereas the C-terminal domain is involved in interaction with transcriptional regulators and with upstream promoter elements.</text>
</comment>
<comment type="subunit">
    <text evidence="11">Homodimer. The RNAP catalytic core consists of 2 alpha, 1 beta, 1 beta' and 1 omega subunit. When a sigma factor is associated with the core the holoenzyme is formed, which can initiate transcription.</text>
</comment>
<dbReference type="InterPro" id="IPR011260">
    <property type="entry name" value="RNAP_asu_C"/>
</dbReference>
<dbReference type="GO" id="GO:0046983">
    <property type="term" value="F:protein dimerization activity"/>
    <property type="evidence" value="ECO:0007669"/>
    <property type="project" value="InterPro"/>
</dbReference>
<dbReference type="InterPro" id="IPR011262">
    <property type="entry name" value="DNA-dir_RNA_pol_insert"/>
</dbReference>
<evidence type="ECO:0000256" key="7">
    <source>
        <dbReference type="ARBA" id="ARBA00023163"/>
    </source>
</evidence>
<comment type="function">
    <text evidence="11">DNA-dependent RNA polymerase catalyzes the transcription of DNA into RNA using the four ribonucleoside triphosphates as substrates.</text>
</comment>
<dbReference type="GO" id="GO:0005737">
    <property type="term" value="C:cytoplasm"/>
    <property type="evidence" value="ECO:0007669"/>
    <property type="project" value="UniProtKB-ARBA"/>
</dbReference>
<keyword evidence="14" id="KW-1185">Reference proteome</keyword>
<feature type="domain" description="DNA-directed RNA polymerase RpoA/D/Rpb3-type" evidence="12">
    <location>
        <begin position="20"/>
        <end position="227"/>
    </location>
</feature>
<keyword evidence="6 11" id="KW-0548">Nucleotidyltransferase</keyword>
<dbReference type="RefSeq" id="WP_324620231.1">
    <property type="nucleotide sequence ID" value="NZ_JAYKOT010000003.1"/>
</dbReference>
<dbReference type="EMBL" id="JAYKOT010000003">
    <property type="protein sequence ID" value="MEB3430071.1"/>
    <property type="molecule type" value="Genomic_DNA"/>
</dbReference>
<evidence type="ECO:0000256" key="9">
    <source>
        <dbReference type="ARBA" id="ARBA00033070"/>
    </source>
</evidence>
<dbReference type="SMART" id="SM00662">
    <property type="entry name" value="RPOLD"/>
    <property type="match status" value="1"/>
</dbReference>
<accession>A0AAW9MSH2</accession>
<feature type="region of interest" description="Alpha C-terminal domain (alpha-CTD)" evidence="11">
    <location>
        <begin position="244"/>
        <end position="312"/>
    </location>
</feature>
<comment type="catalytic activity">
    <reaction evidence="10 11">
        <text>RNA(n) + a ribonucleoside 5'-triphosphate = RNA(n+1) + diphosphate</text>
        <dbReference type="Rhea" id="RHEA:21248"/>
        <dbReference type="Rhea" id="RHEA-COMP:14527"/>
        <dbReference type="Rhea" id="RHEA-COMP:17342"/>
        <dbReference type="ChEBI" id="CHEBI:33019"/>
        <dbReference type="ChEBI" id="CHEBI:61557"/>
        <dbReference type="ChEBI" id="CHEBI:140395"/>
        <dbReference type="EC" id="2.7.7.6"/>
    </reaction>
</comment>
<dbReference type="NCBIfam" id="TIGR02027">
    <property type="entry name" value="rpoA"/>
    <property type="match status" value="1"/>
</dbReference>
<dbReference type="Pfam" id="PF01193">
    <property type="entry name" value="RNA_pol_L"/>
    <property type="match status" value="1"/>
</dbReference>
<proteinExistence type="inferred from homology"/>
<dbReference type="HAMAP" id="MF_00059">
    <property type="entry name" value="RNApol_bact_RpoA"/>
    <property type="match status" value="1"/>
</dbReference>
<comment type="similarity">
    <text evidence="1 11">Belongs to the RNA polymerase alpha chain family.</text>
</comment>
<dbReference type="InterPro" id="IPR011773">
    <property type="entry name" value="DNA-dir_RpoA"/>
</dbReference>
<evidence type="ECO:0000259" key="12">
    <source>
        <dbReference type="SMART" id="SM00662"/>
    </source>
</evidence>
<evidence type="ECO:0000256" key="11">
    <source>
        <dbReference type="HAMAP-Rule" id="MF_00059"/>
    </source>
</evidence>
<dbReference type="InterPro" id="IPR036603">
    <property type="entry name" value="RBP11-like"/>
</dbReference>
<gene>
    <name evidence="11" type="primary">rpoA</name>
    <name evidence="13" type="ORF">VLK81_08730</name>
</gene>
<dbReference type="InterPro" id="IPR011263">
    <property type="entry name" value="DNA-dir_RNA_pol_RpoA/D/Rpb3"/>
</dbReference>
<dbReference type="NCBIfam" id="NF003513">
    <property type="entry name" value="PRK05182.1-2"/>
    <property type="match status" value="1"/>
</dbReference>
<evidence type="ECO:0000256" key="1">
    <source>
        <dbReference type="ARBA" id="ARBA00007123"/>
    </source>
</evidence>